<dbReference type="RefSeq" id="WP_089198465.1">
    <property type="nucleotide sequence ID" value="NZ_NHRJ02000001.1"/>
</dbReference>
<dbReference type="Proteomes" id="UP000214746">
    <property type="component" value="Unassembled WGS sequence"/>
</dbReference>
<dbReference type="GO" id="GO:0008270">
    <property type="term" value="F:zinc ion binding"/>
    <property type="evidence" value="ECO:0007669"/>
    <property type="project" value="UniProtKB-UniRule"/>
</dbReference>
<comment type="cofactor">
    <cofactor evidence="9">
        <name>Zn(2+)</name>
        <dbReference type="ChEBI" id="CHEBI:29105"/>
    </cofactor>
    <text evidence="9">Binds 1 zinc ion.</text>
</comment>
<evidence type="ECO:0000256" key="9">
    <source>
        <dbReference type="HAMAP-Rule" id="MF_00009"/>
    </source>
</evidence>
<sequence length="190" mass="21648">MSLHLEWNNEQNAFEISDEFVAKLNELLQLAGDMEQIRDGEVALTFVDDKEIHRLNKEYRGIDRPTDVLSFAMQEIGEDELEIIFDEDDFVHDGQLGDVDRLHGDAGADGIEDDEEEEGGYEEPLGDIIISVPRAIAQSEEYGHSIERELGFLFVHGFLHLIGYDHQDEDSEKAMFAKQEQILQQAGLLR</sequence>
<keyword evidence="3 9" id="KW-0698">rRNA processing</keyword>
<keyword evidence="6 9" id="KW-0255">Endonuclease</keyword>
<dbReference type="GO" id="GO:0004521">
    <property type="term" value="F:RNA endonuclease activity"/>
    <property type="evidence" value="ECO:0007669"/>
    <property type="project" value="UniProtKB-UniRule"/>
</dbReference>
<dbReference type="PANTHER" id="PTHR46986">
    <property type="entry name" value="ENDORIBONUCLEASE YBEY, CHLOROPLASTIC"/>
    <property type="match status" value="1"/>
</dbReference>
<accession>A0A2W1NT58</accession>
<evidence type="ECO:0000313" key="10">
    <source>
        <dbReference type="EMBL" id="PZE22695.1"/>
    </source>
</evidence>
<gene>
    <name evidence="9" type="primary">ybeY</name>
    <name evidence="10" type="ORF">CBW46_002715</name>
</gene>
<evidence type="ECO:0000256" key="2">
    <source>
        <dbReference type="ARBA" id="ARBA00022517"/>
    </source>
</evidence>
<keyword evidence="7 9" id="KW-0378">Hydrolase</keyword>
<feature type="binding site" evidence="9">
    <location>
        <position position="166"/>
    </location>
    <ligand>
        <name>Zn(2+)</name>
        <dbReference type="ChEBI" id="CHEBI:29105"/>
        <note>catalytic</note>
    </ligand>
</feature>
<reference evidence="10" key="1">
    <citation type="submission" date="2018-06" db="EMBL/GenBank/DDBJ databases">
        <title>Paenibacillus xerothermodurans sp. nov. an extremely dry heat resistant spore forming bacterium isolated from the soil of Cape Canaveral, Florida.</title>
        <authorList>
            <person name="Seuylemezian A."/>
            <person name="Kaur N."/>
            <person name="Patil P."/>
            <person name="Patil P."/>
            <person name="Mayilraj S."/>
            <person name="Vaishampayan P."/>
        </authorList>
    </citation>
    <scope>NUCLEOTIDE SEQUENCE [LARGE SCALE GENOMIC DNA]</scope>
    <source>
        <strain evidence="10">ATCC 27380</strain>
    </source>
</reference>
<dbReference type="NCBIfam" id="TIGR00043">
    <property type="entry name" value="rRNA maturation RNase YbeY"/>
    <property type="match status" value="1"/>
</dbReference>
<protein>
    <recommendedName>
        <fullName evidence="9">Endoribonuclease YbeY</fullName>
        <ecNumber evidence="9">3.1.-.-</ecNumber>
    </recommendedName>
</protein>
<proteinExistence type="inferred from homology"/>
<dbReference type="Gene3D" id="3.40.390.30">
    <property type="entry name" value="Metalloproteases ('zincins'), catalytic domain"/>
    <property type="match status" value="1"/>
</dbReference>
<evidence type="ECO:0000256" key="6">
    <source>
        <dbReference type="ARBA" id="ARBA00022759"/>
    </source>
</evidence>
<organism evidence="10 11">
    <name type="scientific">Paenibacillus xerothermodurans</name>
    <dbReference type="NCBI Taxonomy" id="1977292"/>
    <lineage>
        <taxon>Bacteria</taxon>
        <taxon>Bacillati</taxon>
        <taxon>Bacillota</taxon>
        <taxon>Bacilli</taxon>
        <taxon>Bacillales</taxon>
        <taxon>Paenibacillaceae</taxon>
        <taxon>Paenibacillus</taxon>
    </lineage>
</organism>
<dbReference type="PROSITE" id="PS01306">
    <property type="entry name" value="UPF0054"/>
    <property type="match status" value="1"/>
</dbReference>
<dbReference type="InterPro" id="IPR023091">
    <property type="entry name" value="MetalPrtase_cat_dom_sf_prd"/>
</dbReference>
<dbReference type="GO" id="GO:0004222">
    <property type="term" value="F:metalloendopeptidase activity"/>
    <property type="evidence" value="ECO:0007669"/>
    <property type="project" value="InterPro"/>
</dbReference>
<dbReference type="HAMAP" id="MF_00009">
    <property type="entry name" value="Endoribonucl_YbeY"/>
    <property type="match status" value="1"/>
</dbReference>
<comment type="caution">
    <text evidence="10">The sequence shown here is derived from an EMBL/GenBank/DDBJ whole genome shotgun (WGS) entry which is preliminary data.</text>
</comment>
<dbReference type="PANTHER" id="PTHR46986:SF1">
    <property type="entry name" value="ENDORIBONUCLEASE YBEY, CHLOROPLASTIC"/>
    <property type="match status" value="1"/>
</dbReference>
<dbReference type="GO" id="GO:0006364">
    <property type="term" value="P:rRNA processing"/>
    <property type="evidence" value="ECO:0007669"/>
    <property type="project" value="UniProtKB-UniRule"/>
</dbReference>
<dbReference type="InterPro" id="IPR002036">
    <property type="entry name" value="YbeY"/>
</dbReference>
<dbReference type="GO" id="GO:0005737">
    <property type="term" value="C:cytoplasm"/>
    <property type="evidence" value="ECO:0007669"/>
    <property type="project" value="UniProtKB-SubCell"/>
</dbReference>
<feature type="binding site" evidence="9">
    <location>
        <position position="156"/>
    </location>
    <ligand>
        <name>Zn(2+)</name>
        <dbReference type="ChEBI" id="CHEBI:29105"/>
        <note>catalytic</note>
    </ligand>
</feature>
<comment type="similarity">
    <text evidence="1 9">Belongs to the endoribonuclease YbeY family.</text>
</comment>
<evidence type="ECO:0000256" key="7">
    <source>
        <dbReference type="ARBA" id="ARBA00022801"/>
    </source>
</evidence>
<keyword evidence="4 9" id="KW-0540">Nuclease</keyword>
<dbReference type="AlphaFoldDB" id="A0A2W1NT58"/>
<keyword evidence="11" id="KW-1185">Reference proteome</keyword>
<comment type="subcellular location">
    <subcellularLocation>
        <location evidence="9">Cytoplasm</location>
    </subcellularLocation>
</comment>
<keyword evidence="2 9" id="KW-0690">Ribosome biogenesis</keyword>
<feature type="binding site" evidence="9">
    <location>
        <position position="160"/>
    </location>
    <ligand>
        <name>Zn(2+)</name>
        <dbReference type="ChEBI" id="CHEBI:29105"/>
        <note>catalytic</note>
    </ligand>
</feature>
<evidence type="ECO:0000256" key="8">
    <source>
        <dbReference type="ARBA" id="ARBA00022833"/>
    </source>
</evidence>
<dbReference type="EC" id="3.1.-.-" evidence="9"/>
<keyword evidence="8 9" id="KW-0862">Zinc</keyword>
<keyword evidence="9" id="KW-0963">Cytoplasm</keyword>
<comment type="function">
    <text evidence="9">Single strand-specific metallo-endoribonuclease involved in late-stage 70S ribosome quality control and in maturation of the 3' terminus of the 16S rRNA.</text>
</comment>
<keyword evidence="5 9" id="KW-0479">Metal-binding</keyword>
<evidence type="ECO:0000313" key="11">
    <source>
        <dbReference type="Proteomes" id="UP000214746"/>
    </source>
</evidence>
<name>A0A2W1NT58_PAEXE</name>
<dbReference type="EMBL" id="NHRJ02000001">
    <property type="protein sequence ID" value="PZE22695.1"/>
    <property type="molecule type" value="Genomic_DNA"/>
</dbReference>
<evidence type="ECO:0000256" key="3">
    <source>
        <dbReference type="ARBA" id="ARBA00022552"/>
    </source>
</evidence>
<dbReference type="InterPro" id="IPR020549">
    <property type="entry name" value="YbeY_CS"/>
</dbReference>
<evidence type="ECO:0000256" key="4">
    <source>
        <dbReference type="ARBA" id="ARBA00022722"/>
    </source>
</evidence>
<dbReference type="OrthoDB" id="9807740at2"/>
<evidence type="ECO:0000256" key="1">
    <source>
        <dbReference type="ARBA" id="ARBA00010875"/>
    </source>
</evidence>
<dbReference type="Pfam" id="PF02130">
    <property type="entry name" value="YbeY"/>
    <property type="match status" value="1"/>
</dbReference>
<evidence type="ECO:0000256" key="5">
    <source>
        <dbReference type="ARBA" id="ARBA00022723"/>
    </source>
</evidence>
<dbReference type="SUPFAM" id="SSF55486">
    <property type="entry name" value="Metalloproteases ('zincins'), catalytic domain"/>
    <property type="match status" value="1"/>
</dbReference>